<organism evidence="6 7">
    <name type="scientific">Carnegiea gigantea</name>
    <dbReference type="NCBI Taxonomy" id="171969"/>
    <lineage>
        <taxon>Eukaryota</taxon>
        <taxon>Viridiplantae</taxon>
        <taxon>Streptophyta</taxon>
        <taxon>Embryophyta</taxon>
        <taxon>Tracheophyta</taxon>
        <taxon>Spermatophyta</taxon>
        <taxon>Magnoliopsida</taxon>
        <taxon>eudicotyledons</taxon>
        <taxon>Gunneridae</taxon>
        <taxon>Pentapetalae</taxon>
        <taxon>Caryophyllales</taxon>
        <taxon>Cactineae</taxon>
        <taxon>Cactaceae</taxon>
        <taxon>Cactoideae</taxon>
        <taxon>Echinocereeae</taxon>
        <taxon>Carnegiea</taxon>
    </lineage>
</organism>
<feature type="domain" description="Glycoside hydrolase family 3 C-terminal" evidence="5">
    <location>
        <begin position="409"/>
        <end position="618"/>
    </location>
</feature>
<evidence type="ECO:0000256" key="1">
    <source>
        <dbReference type="ARBA" id="ARBA00022801"/>
    </source>
</evidence>
<dbReference type="InterPro" id="IPR017853">
    <property type="entry name" value="GH"/>
</dbReference>
<dbReference type="Pfam" id="PF01915">
    <property type="entry name" value="Glyco_hydro_3_C"/>
    <property type="match status" value="1"/>
</dbReference>
<reference evidence="6" key="1">
    <citation type="submission" date="2022-04" db="EMBL/GenBank/DDBJ databases">
        <title>Carnegiea gigantea Genome sequencing and assembly v2.</title>
        <authorList>
            <person name="Copetti D."/>
            <person name="Sanderson M.J."/>
            <person name="Burquez A."/>
            <person name="Wojciechowski M.F."/>
        </authorList>
    </citation>
    <scope>NUCLEOTIDE SEQUENCE</scope>
    <source>
        <strain evidence="6">SGP5-SGP5p</strain>
        <tissue evidence="6">Aerial part</tissue>
    </source>
</reference>
<feature type="signal peptide" evidence="3">
    <location>
        <begin position="1"/>
        <end position="20"/>
    </location>
</feature>
<dbReference type="PANTHER" id="PTHR30620">
    <property type="entry name" value="PERIPLASMIC BETA-GLUCOSIDASE-RELATED"/>
    <property type="match status" value="1"/>
</dbReference>
<dbReference type="InterPro" id="IPR002772">
    <property type="entry name" value="Glyco_hydro_3_C"/>
</dbReference>
<dbReference type="InterPro" id="IPR001764">
    <property type="entry name" value="Glyco_hydro_3_N"/>
</dbReference>
<dbReference type="EMBL" id="JAKOGI010002088">
    <property type="protein sequence ID" value="KAJ8422983.1"/>
    <property type="molecule type" value="Genomic_DNA"/>
</dbReference>
<dbReference type="AlphaFoldDB" id="A0A9Q1GN13"/>
<evidence type="ECO:0000256" key="2">
    <source>
        <dbReference type="ARBA" id="ARBA00023295"/>
    </source>
</evidence>
<keyword evidence="7" id="KW-1185">Reference proteome</keyword>
<dbReference type="PRINTS" id="PR00133">
    <property type="entry name" value="GLHYDRLASE3"/>
</dbReference>
<dbReference type="GO" id="GO:0008422">
    <property type="term" value="F:beta-glucosidase activity"/>
    <property type="evidence" value="ECO:0007669"/>
    <property type="project" value="TreeGrafter"/>
</dbReference>
<dbReference type="Gene3D" id="3.40.50.1700">
    <property type="entry name" value="Glycoside hydrolase family 3 C-terminal domain"/>
    <property type="match status" value="1"/>
</dbReference>
<evidence type="ECO:0000259" key="5">
    <source>
        <dbReference type="Pfam" id="PF01915"/>
    </source>
</evidence>
<dbReference type="InterPro" id="IPR036881">
    <property type="entry name" value="Glyco_hydro_3_C_sf"/>
</dbReference>
<evidence type="ECO:0000313" key="6">
    <source>
        <dbReference type="EMBL" id="KAJ8422983.1"/>
    </source>
</evidence>
<evidence type="ECO:0000313" key="7">
    <source>
        <dbReference type="Proteomes" id="UP001153076"/>
    </source>
</evidence>
<evidence type="ECO:0000259" key="4">
    <source>
        <dbReference type="Pfam" id="PF00933"/>
    </source>
</evidence>
<sequence>MVRFAVFGLAILLAFSVANAEYLKYKDPKQPLGARIKDLMGRMTLEEKIGQMTQIERSVASADVMKKYFIGSVLSGGGSVPAEKASPETWINMVNEFQKGALSTRLEIPMIYGIDAVHGHNNVYKATAFPHNVGLGATRDPKLIKRIGVATALEVRATGIPYTFAPCIAVCRDPRWGRCYESYSEDPKVVQEMTAIIPGLQGEIPANSRKGVPYIAGTNKVAACAKHYVGDGGTNKGINENNTVIDWHGLLSIHMPGYYNAIINGVSTVMISYSSWNGVKMHANYGLITGFLKNTLKFRGFVISDWQGLDRITSPPHANYSYSVQLGIHAGIDMVMVPYNYTEFIDDVTYQVKNNIIPMSRIDDAVKRILRVKFQMGLFEKPIADTSFVHELGSQEHRELAREAVRKSLVLLKNGAPGENPVLPLPKKAPKILVAGSHADNLGYQCGGWTIQWQGLSGNNLTEGTTILTAIKNTVDPKTEVVYQENPDSDYVRSNKFSYAIVIVGEHPYAETFGDSMNLTISDPGYETITNICGAIKCVVVVISGRPVVMEPYVAHMDALVAAWLPGTEGQGVADVLFGEYGFTGKLSRTWFKTVDQLPMNVGDPHYDPLFPFGFGLTTDPTKNY</sequence>
<keyword evidence="3" id="KW-0732">Signal</keyword>
<dbReference type="FunFam" id="3.40.50.1700:FF:000002">
    <property type="entry name" value="Glycosyl hydrolase family protein"/>
    <property type="match status" value="1"/>
</dbReference>
<proteinExistence type="predicted"/>
<dbReference type="FunFam" id="3.20.20.300:FF:000003">
    <property type="entry name" value="Beta-D-glucan exohydrolase isoenzyme ExoI"/>
    <property type="match status" value="1"/>
</dbReference>
<keyword evidence="1" id="KW-0378">Hydrolase</keyword>
<dbReference type="InterPro" id="IPR036962">
    <property type="entry name" value="Glyco_hydro_3_N_sf"/>
</dbReference>
<dbReference type="Gene3D" id="3.20.20.300">
    <property type="entry name" value="Glycoside hydrolase, family 3, N-terminal domain"/>
    <property type="match status" value="1"/>
</dbReference>
<dbReference type="OrthoDB" id="47059at2759"/>
<dbReference type="PANTHER" id="PTHR30620:SF91">
    <property type="entry name" value="BETA-GLUCOSIDASE"/>
    <property type="match status" value="1"/>
</dbReference>
<comment type="caution">
    <text evidence="6">The sequence shown here is derived from an EMBL/GenBank/DDBJ whole genome shotgun (WGS) entry which is preliminary data.</text>
</comment>
<protein>
    <recommendedName>
        <fullName evidence="8">Beta-glucosidase</fullName>
    </recommendedName>
</protein>
<evidence type="ECO:0000256" key="3">
    <source>
        <dbReference type="SAM" id="SignalP"/>
    </source>
</evidence>
<dbReference type="Proteomes" id="UP001153076">
    <property type="component" value="Unassembled WGS sequence"/>
</dbReference>
<accession>A0A9Q1GN13</accession>
<feature type="chain" id="PRO_5040438869" description="Beta-glucosidase" evidence="3">
    <location>
        <begin position="21"/>
        <end position="625"/>
    </location>
</feature>
<dbReference type="GO" id="GO:0009251">
    <property type="term" value="P:glucan catabolic process"/>
    <property type="evidence" value="ECO:0007669"/>
    <property type="project" value="TreeGrafter"/>
</dbReference>
<dbReference type="SUPFAM" id="SSF51445">
    <property type="entry name" value="(Trans)glycosidases"/>
    <property type="match status" value="1"/>
</dbReference>
<dbReference type="InterPro" id="IPR051915">
    <property type="entry name" value="Cellulose_Degrad_GH3"/>
</dbReference>
<dbReference type="Pfam" id="PF00933">
    <property type="entry name" value="Glyco_hydro_3"/>
    <property type="match status" value="1"/>
</dbReference>
<name>A0A9Q1GN13_9CARY</name>
<feature type="domain" description="Glycoside hydrolase family 3 N-terminal" evidence="4">
    <location>
        <begin position="44"/>
        <end position="372"/>
    </location>
</feature>
<evidence type="ECO:0008006" key="8">
    <source>
        <dbReference type="Google" id="ProtNLM"/>
    </source>
</evidence>
<dbReference type="SUPFAM" id="SSF52279">
    <property type="entry name" value="Beta-D-glucan exohydrolase, C-terminal domain"/>
    <property type="match status" value="1"/>
</dbReference>
<keyword evidence="2" id="KW-0326">Glycosidase</keyword>
<gene>
    <name evidence="6" type="ORF">Cgig2_025008</name>
</gene>